<evidence type="ECO:0000256" key="1">
    <source>
        <dbReference type="SAM" id="MobiDB-lite"/>
    </source>
</evidence>
<reference evidence="3" key="1">
    <citation type="submission" date="2022-01" db="EMBL/GenBank/DDBJ databases">
        <title>Lysobacter chinensis sp. nov., a bacterium isolated from cow dung compost.</title>
        <authorList>
            <person name="Liu Y."/>
        </authorList>
    </citation>
    <scope>NUCLEOTIDE SEQUENCE</scope>
    <source>
        <strain evidence="3">TLK-CK17</strain>
    </source>
</reference>
<comment type="caution">
    <text evidence="3">The sequence shown here is derived from an EMBL/GenBank/DDBJ whole genome shotgun (WGS) entry which is preliminary data.</text>
</comment>
<proteinExistence type="predicted"/>
<dbReference type="EMBL" id="JAKJPO010000018">
    <property type="protein sequence ID" value="MCF7223578.1"/>
    <property type="molecule type" value="Genomic_DNA"/>
</dbReference>
<dbReference type="PIRSF" id="PIRSF031679">
    <property type="entry name" value="Mtase_Alr7345_prd"/>
    <property type="match status" value="1"/>
</dbReference>
<gene>
    <name evidence="3" type="ORF">L3V18_17600</name>
</gene>
<dbReference type="RefSeq" id="WP_237056685.1">
    <property type="nucleotide sequence ID" value="NZ_JAKJPO010000018.1"/>
</dbReference>
<dbReference type="Proteomes" id="UP001430796">
    <property type="component" value="Unassembled WGS sequence"/>
</dbReference>
<organism evidence="3 4">
    <name type="scientific">Marilutibacter chinensis</name>
    <dbReference type="NCBI Taxonomy" id="2912247"/>
    <lineage>
        <taxon>Bacteria</taxon>
        <taxon>Pseudomonadati</taxon>
        <taxon>Pseudomonadota</taxon>
        <taxon>Gammaproteobacteria</taxon>
        <taxon>Lysobacterales</taxon>
        <taxon>Lysobacteraceae</taxon>
        <taxon>Marilutibacter</taxon>
    </lineage>
</organism>
<sequence length="299" mass="31689">MTRTLLATLVPILLLGACTATEAPPATDTPATEAATETAGATAEPTTGTSADALAAAVSGDWRDPANTARDRYRHPAETLAFFGIAPDQTVIEITPGGGWYAEILAPYLRENGHYIAAVWDDAIEGQPDYRYRLNKELRGKFAGNAAVYGTPEVRVFDPKAPVFGPAASADAVVTFRNAHNWVAAGDGAAYFKAFFDVLKPGGTLGVVDHRAKPGTDAETMNESGYLTEDLVIGLATSAGFELAEKSEVNANPADTADHPNGVWTLPPSNRHDEADDARYQAIGESDRMTLRFVKPAAP</sequence>
<evidence type="ECO:0000256" key="2">
    <source>
        <dbReference type="SAM" id="SignalP"/>
    </source>
</evidence>
<dbReference type="InterPro" id="IPR016980">
    <property type="entry name" value="S-AdoMet-dep_MeTrfase_Alr7345"/>
</dbReference>
<feature type="signal peptide" evidence="2">
    <location>
        <begin position="1"/>
        <end position="22"/>
    </location>
</feature>
<reference evidence="3" key="2">
    <citation type="submission" date="2022-01" db="EMBL/GenBank/DDBJ databases">
        <authorList>
            <person name="Zhou L.Y."/>
        </authorList>
    </citation>
    <scope>NUCLEOTIDE SEQUENCE</scope>
    <source>
        <strain evidence="3">TLK-CK17</strain>
    </source>
</reference>
<dbReference type="GO" id="GO:0032259">
    <property type="term" value="P:methylation"/>
    <property type="evidence" value="ECO:0007669"/>
    <property type="project" value="UniProtKB-KW"/>
</dbReference>
<name>A0ABS9HYX2_9GAMM</name>
<dbReference type="SUPFAM" id="SSF53335">
    <property type="entry name" value="S-adenosyl-L-methionine-dependent methyltransferases"/>
    <property type="match status" value="1"/>
</dbReference>
<dbReference type="Gene3D" id="3.40.50.150">
    <property type="entry name" value="Vaccinia Virus protein VP39"/>
    <property type="match status" value="1"/>
</dbReference>
<feature type="region of interest" description="Disordered" evidence="1">
    <location>
        <begin position="22"/>
        <end position="49"/>
    </location>
</feature>
<protein>
    <submittedName>
        <fullName evidence="3">Methyltransferase</fullName>
    </submittedName>
</protein>
<dbReference type="InterPro" id="IPR029063">
    <property type="entry name" value="SAM-dependent_MTases_sf"/>
</dbReference>
<evidence type="ECO:0000313" key="3">
    <source>
        <dbReference type="EMBL" id="MCF7223578.1"/>
    </source>
</evidence>
<dbReference type="PROSITE" id="PS51257">
    <property type="entry name" value="PROKAR_LIPOPROTEIN"/>
    <property type="match status" value="1"/>
</dbReference>
<keyword evidence="3" id="KW-0808">Transferase</keyword>
<evidence type="ECO:0000313" key="4">
    <source>
        <dbReference type="Proteomes" id="UP001430796"/>
    </source>
</evidence>
<accession>A0ABS9HYX2</accession>
<keyword evidence="4" id="KW-1185">Reference proteome</keyword>
<keyword evidence="2" id="KW-0732">Signal</keyword>
<keyword evidence="3" id="KW-0489">Methyltransferase</keyword>
<feature type="chain" id="PRO_5047410151" evidence="2">
    <location>
        <begin position="23"/>
        <end position="299"/>
    </location>
</feature>
<dbReference type="GO" id="GO:0008168">
    <property type="term" value="F:methyltransferase activity"/>
    <property type="evidence" value="ECO:0007669"/>
    <property type="project" value="UniProtKB-KW"/>
</dbReference>